<dbReference type="Proteomes" id="UP000002357">
    <property type="component" value="Chromosome"/>
</dbReference>
<sequence>MGTWVPSQRGRRPVRSRRKGDDVGLFRRRPKRDGQDAPRDPEFPYLSADEGARFRSLVREAFAEQGLEVTVYADVVADSAGRRFGLTNLATLLHHDDRGSRCWPELVRHHVGTVLRTMAEPSALDTLSVEQIRSQLYPRVVGEDGFDPGKFGYARPVAPGLHEILALDLPESVMMLTDDALQPLGDLRYLREQALYNLRGLPIEGHETVRGDGGTRFDVVLGESFYTASRVLTLGSVVRETTGAELTPDGALVAVPFRHQLAFHAIRDATVVPALNAMAAFAAAGYTDAPGAISPCVYWWREGRMTRLSDRDEAGQGLRITVDEEFQAVLERLVGDV</sequence>
<dbReference type="STRING" id="1901.BB341_04575"/>
<reference evidence="2 3" key="1">
    <citation type="journal article" date="2010" name="Genome Biol. Evol.">
        <title>The sequence of a 1.8-mb bacterial linear plasmid reveals a rich evolutionary reservoir of secondary metabolic pathways.</title>
        <authorList>
            <person name="Medema M.H."/>
            <person name="Trefzer A."/>
            <person name="Kovalchuk A."/>
            <person name="van den Berg M."/>
            <person name="Mueller U."/>
            <person name="Heijne W."/>
            <person name="Wu L."/>
            <person name="Alam M.T."/>
            <person name="Ronning C.M."/>
            <person name="Nierman W.C."/>
            <person name="Bovenberg R.A.L."/>
            <person name="Breitling R."/>
            <person name="Takano E."/>
        </authorList>
    </citation>
    <scope>NUCLEOTIDE SEQUENCE [LARGE SCALE GENOMIC DNA]</scope>
    <source>
        <strain evidence="3">ATCC 27064 / DSM 738 / JCM 4710 / NBRC 13307 / NCIMB 12785 / NRRL 3585 / VKM Ac-602</strain>
    </source>
</reference>
<accession>E2PVV4</accession>
<dbReference type="EMBL" id="CM000913">
    <property type="protein sequence ID" value="EFG09944.1"/>
    <property type="molecule type" value="Genomic_DNA"/>
</dbReference>
<name>E2PVV4_STRCL</name>
<feature type="region of interest" description="Disordered" evidence="1">
    <location>
        <begin position="1"/>
        <end position="45"/>
    </location>
</feature>
<evidence type="ECO:0000256" key="1">
    <source>
        <dbReference type="SAM" id="MobiDB-lite"/>
    </source>
</evidence>
<evidence type="ECO:0000313" key="2">
    <source>
        <dbReference type="EMBL" id="EFG09944.1"/>
    </source>
</evidence>
<feature type="compositionally biased region" description="Basic and acidic residues" evidence="1">
    <location>
        <begin position="32"/>
        <end position="42"/>
    </location>
</feature>
<feature type="compositionally biased region" description="Basic residues" evidence="1">
    <location>
        <begin position="9"/>
        <end position="18"/>
    </location>
</feature>
<protein>
    <submittedName>
        <fullName evidence="2">Uncharacterized protein</fullName>
    </submittedName>
</protein>
<keyword evidence="3" id="KW-1185">Reference proteome</keyword>
<evidence type="ECO:0000313" key="3">
    <source>
        <dbReference type="Proteomes" id="UP000002357"/>
    </source>
</evidence>
<dbReference type="eggNOG" id="ENOG502ZQ4E">
    <property type="taxonomic scope" value="Bacteria"/>
</dbReference>
<proteinExistence type="predicted"/>
<gene>
    <name evidence="2" type="ORF">SCLAV_4871</name>
</gene>
<dbReference type="AlphaFoldDB" id="E2PVV4"/>
<organism evidence="2 3">
    <name type="scientific">Streptomyces clavuligerus</name>
    <dbReference type="NCBI Taxonomy" id="1901"/>
    <lineage>
        <taxon>Bacteria</taxon>
        <taxon>Bacillati</taxon>
        <taxon>Actinomycetota</taxon>
        <taxon>Actinomycetes</taxon>
        <taxon>Kitasatosporales</taxon>
        <taxon>Streptomycetaceae</taxon>
        <taxon>Streptomyces</taxon>
    </lineage>
</organism>